<proteinExistence type="inferred from homology"/>
<evidence type="ECO:0000313" key="15">
    <source>
        <dbReference type="EMBL" id="QES87132.1"/>
    </source>
</evidence>
<evidence type="ECO:0000256" key="7">
    <source>
        <dbReference type="ARBA" id="ARBA00023136"/>
    </source>
</evidence>
<dbReference type="InterPro" id="IPR013783">
    <property type="entry name" value="Ig-like_fold"/>
</dbReference>
<keyword evidence="16" id="KW-1185">Reference proteome</keyword>
<dbReference type="InterPro" id="IPR036942">
    <property type="entry name" value="Beta-barrel_TonB_sf"/>
</dbReference>
<dbReference type="PROSITE" id="PS52016">
    <property type="entry name" value="TONB_DEPENDENT_REC_3"/>
    <property type="match status" value="1"/>
</dbReference>
<accession>A0A5P2FZZ1</accession>
<dbReference type="Gene3D" id="2.170.130.10">
    <property type="entry name" value="TonB-dependent receptor, plug domain"/>
    <property type="match status" value="1"/>
</dbReference>
<dbReference type="KEGG" id="arac:E0W69_000075"/>
<evidence type="ECO:0000256" key="3">
    <source>
        <dbReference type="ARBA" id="ARBA00022452"/>
    </source>
</evidence>
<feature type="domain" description="TonB-dependent receptor-like beta-barrel" evidence="13">
    <location>
        <begin position="382"/>
        <end position="952"/>
    </location>
</feature>
<keyword evidence="8" id="KW-0675">Receptor</keyword>
<evidence type="ECO:0000256" key="11">
    <source>
        <dbReference type="RuleBase" id="RU003357"/>
    </source>
</evidence>
<comment type="subcellular location">
    <subcellularLocation>
        <location evidence="1 10">Cell outer membrane</location>
        <topology evidence="1 10">Multi-pass membrane protein</topology>
    </subcellularLocation>
</comment>
<evidence type="ECO:0000256" key="1">
    <source>
        <dbReference type="ARBA" id="ARBA00004571"/>
    </source>
</evidence>
<dbReference type="Pfam" id="PF07715">
    <property type="entry name" value="Plug"/>
    <property type="match status" value="1"/>
</dbReference>
<protein>
    <submittedName>
        <fullName evidence="15">SusC/RagA family TonB-linked outer membrane protein</fullName>
    </submittedName>
</protein>
<dbReference type="SUPFAM" id="SSF49464">
    <property type="entry name" value="Carboxypeptidase regulatory domain-like"/>
    <property type="match status" value="1"/>
</dbReference>
<dbReference type="Gene3D" id="2.40.170.20">
    <property type="entry name" value="TonB-dependent receptor, beta-barrel domain"/>
    <property type="match status" value="1"/>
</dbReference>
<keyword evidence="6 11" id="KW-0798">TonB box</keyword>
<evidence type="ECO:0000256" key="4">
    <source>
        <dbReference type="ARBA" id="ARBA00022692"/>
    </source>
</evidence>
<evidence type="ECO:0000259" key="13">
    <source>
        <dbReference type="Pfam" id="PF00593"/>
    </source>
</evidence>
<dbReference type="SUPFAM" id="SSF56935">
    <property type="entry name" value="Porins"/>
    <property type="match status" value="1"/>
</dbReference>
<gene>
    <name evidence="15" type="ORF">E0W69_000075</name>
</gene>
<keyword evidence="5 12" id="KW-0732">Signal</keyword>
<feature type="chain" id="PRO_5024335566" evidence="12">
    <location>
        <begin position="30"/>
        <end position="995"/>
    </location>
</feature>
<dbReference type="PANTHER" id="PTHR30069:SF29">
    <property type="entry name" value="HEMOGLOBIN AND HEMOGLOBIN-HAPTOGLOBIN-BINDING PROTEIN 1-RELATED"/>
    <property type="match status" value="1"/>
</dbReference>
<dbReference type="InterPro" id="IPR000531">
    <property type="entry name" value="Beta-barrel_TonB"/>
</dbReference>
<reference evidence="15 16" key="1">
    <citation type="submission" date="2019-09" db="EMBL/GenBank/DDBJ databases">
        <title>Complete genome sequence of Arachidicoccus sp. B3-10 isolated from apple orchard soil.</title>
        <authorList>
            <person name="Kim H.S."/>
            <person name="Han K.-I."/>
            <person name="Suh M.K."/>
            <person name="Lee K.C."/>
            <person name="Eom M.K."/>
            <person name="Kim J.-S."/>
            <person name="Kang S.W."/>
            <person name="Sin Y."/>
            <person name="Lee J.-S."/>
        </authorList>
    </citation>
    <scope>NUCLEOTIDE SEQUENCE [LARGE SCALE GENOMIC DNA]</scope>
    <source>
        <strain evidence="15 16">B3-10</strain>
    </source>
</reference>
<dbReference type="InterPro" id="IPR012910">
    <property type="entry name" value="Plug_dom"/>
</dbReference>
<keyword evidence="3 10" id="KW-1134">Transmembrane beta strand</keyword>
<name>A0A5P2FZZ1_9BACT</name>
<dbReference type="Proteomes" id="UP000292424">
    <property type="component" value="Chromosome"/>
</dbReference>
<dbReference type="InterPro" id="IPR023996">
    <property type="entry name" value="TonB-dep_OMP_SusC/RagA"/>
</dbReference>
<evidence type="ECO:0000256" key="12">
    <source>
        <dbReference type="SAM" id="SignalP"/>
    </source>
</evidence>
<evidence type="ECO:0000256" key="10">
    <source>
        <dbReference type="PROSITE-ProRule" id="PRU01360"/>
    </source>
</evidence>
<organism evidence="15 16">
    <name type="scientific">Rhizosphaericola mali</name>
    <dbReference type="NCBI Taxonomy" id="2545455"/>
    <lineage>
        <taxon>Bacteria</taxon>
        <taxon>Pseudomonadati</taxon>
        <taxon>Bacteroidota</taxon>
        <taxon>Chitinophagia</taxon>
        <taxon>Chitinophagales</taxon>
        <taxon>Chitinophagaceae</taxon>
        <taxon>Rhizosphaericola</taxon>
    </lineage>
</organism>
<dbReference type="NCBIfam" id="TIGR04057">
    <property type="entry name" value="SusC_RagA_signa"/>
    <property type="match status" value="1"/>
</dbReference>
<feature type="domain" description="TonB-dependent receptor plug" evidence="14">
    <location>
        <begin position="130"/>
        <end position="238"/>
    </location>
</feature>
<dbReference type="GO" id="GO:0009279">
    <property type="term" value="C:cell outer membrane"/>
    <property type="evidence" value="ECO:0007669"/>
    <property type="project" value="UniProtKB-SubCell"/>
</dbReference>
<dbReference type="OrthoDB" id="9768177at2"/>
<evidence type="ECO:0000259" key="14">
    <source>
        <dbReference type="Pfam" id="PF07715"/>
    </source>
</evidence>
<dbReference type="Gene3D" id="2.60.40.10">
    <property type="entry name" value="Immunoglobulins"/>
    <property type="match status" value="1"/>
</dbReference>
<evidence type="ECO:0000313" key="16">
    <source>
        <dbReference type="Proteomes" id="UP000292424"/>
    </source>
</evidence>
<evidence type="ECO:0000256" key="6">
    <source>
        <dbReference type="ARBA" id="ARBA00023077"/>
    </source>
</evidence>
<keyword evidence="7 10" id="KW-0472">Membrane</keyword>
<dbReference type="InterPro" id="IPR023997">
    <property type="entry name" value="TonB-dep_OMP_SusC/RagA_CS"/>
</dbReference>
<dbReference type="Pfam" id="PF00593">
    <property type="entry name" value="TonB_dep_Rec_b-barrel"/>
    <property type="match status" value="1"/>
</dbReference>
<keyword evidence="9 10" id="KW-0998">Cell outer membrane</keyword>
<dbReference type="NCBIfam" id="TIGR04056">
    <property type="entry name" value="OMP_RagA_SusC"/>
    <property type="match status" value="1"/>
</dbReference>
<evidence type="ECO:0000256" key="8">
    <source>
        <dbReference type="ARBA" id="ARBA00023170"/>
    </source>
</evidence>
<evidence type="ECO:0000256" key="9">
    <source>
        <dbReference type="ARBA" id="ARBA00023237"/>
    </source>
</evidence>
<dbReference type="InterPro" id="IPR037066">
    <property type="entry name" value="Plug_dom_sf"/>
</dbReference>
<feature type="signal peptide" evidence="12">
    <location>
        <begin position="1"/>
        <end position="29"/>
    </location>
</feature>
<keyword evidence="2 10" id="KW-0813">Transport</keyword>
<comment type="similarity">
    <text evidence="10 11">Belongs to the TonB-dependent receptor family.</text>
</comment>
<dbReference type="GO" id="GO:0044718">
    <property type="term" value="P:siderophore transmembrane transport"/>
    <property type="evidence" value="ECO:0007669"/>
    <property type="project" value="TreeGrafter"/>
</dbReference>
<dbReference type="GO" id="GO:0015344">
    <property type="term" value="F:siderophore uptake transmembrane transporter activity"/>
    <property type="evidence" value="ECO:0007669"/>
    <property type="project" value="TreeGrafter"/>
</dbReference>
<dbReference type="AlphaFoldDB" id="A0A5P2FZZ1"/>
<dbReference type="InterPro" id="IPR039426">
    <property type="entry name" value="TonB-dep_rcpt-like"/>
</dbReference>
<dbReference type="EMBL" id="CP044016">
    <property type="protein sequence ID" value="QES87132.1"/>
    <property type="molecule type" value="Genomic_DNA"/>
</dbReference>
<evidence type="ECO:0000256" key="2">
    <source>
        <dbReference type="ARBA" id="ARBA00022448"/>
    </source>
</evidence>
<dbReference type="RefSeq" id="WP_131328007.1">
    <property type="nucleotide sequence ID" value="NZ_CP044016.1"/>
</dbReference>
<dbReference type="InterPro" id="IPR008969">
    <property type="entry name" value="CarboxyPept-like_regulatory"/>
</dbReference>
<sequence length="995" mass="109194">MLAKGFITKTKFKFFAFALLLFLNNSLFAQTNAGSIKGTVRSEKGQNVNGVSVNIVSNGKIVKTVETDSLGFFQFDGLDNTKTYDLSFVDINFESVKRENIKTGDTIDVDLRPNHANLDEVIVVGYGTQKKKDLTSAIAEVTEKDFNSSGARNAMDLIQGKVAGLSITRTAGTNPNSSPSIQLRGVASINGTNSPLIVIDGVPGGNLDLLQQSDIESMTVLKDGSAAAIYGTRANGGVILVTTKKAGKGKAQYNYSGYVRKEALYRHPKVMDAAMYRQKISEGVIGEKQDMGSSTDWFNELVNHGNVSHYHNLSMSGGTANTSYRASLYFSNMDGIAKQNTRQQYGATLAIVNNGFNNRLRTEINAMINNNKANLLGGGGWTDALFNSNPTQSPYDSSNAASGGYWYVQNSPNVVADLNQKKSLRDQQTSLVQFNSTLTISKDLSASLQGSVQRNQYVDNQFNNLESHSSLADGDYPGGGYAYKGTFLANDYLISPTVNYQSSFSTNHNLSAVVGYTYQNHLEESFSASNKGFSNNEVGENDLNSGIALANGKASMSSNKLGNKLVAFFGRVNYSYKGKYLAQFVLRHEGSTRFGDNNKWGNFPAVSLGWTINQEEFMKNVSWINNLKLRAGFGETGNQDFTNGISVVTLGTGGYYLFPDGSWKQTYGPDKNANPNLKWETKKEFNFGLDFSLFNYGLTGSVNYFIRNTSNLVADVTAQQPANANDNTWENIGSLRNRGFEIQLGTDPIRTSNFDWHIDVTGSHAISTLTQYSLGSYLYGGNIGNPGNLGNSERIGQGDQIGTFYGLKHAGFDDAGKFLVYNKAGQAISTTDAVDDDKTKIGNAMPKYFASMTHSFTYKNFSLRMMFRGQFGYKILNTMDMLYGNQTSLPNNVLLRAFSTYNNIHDGYFYDSYYLQNGNFVKLDQLTFSYKIPMKENNYIRNIDVYVTGSNLWLITGYKGNDPDEVANTGLFPGVDATGVYPSTRSFLLGVNIGF</sequence>
<keyword evidence="4 10" id="KW-0812">Transmembrane</keyword>
<dbReference type="Pfam" id="PF13620">
    <property type="entry name" value="CarboxypepD_reg"/>
    <property type="match status" value="1"/>
</dbReference>
<evidence type="ECO:0000256" key="5">
    <source>
        <dbReference type="ARBA" id="ARBA00022729"/>
    </source>
</evidence>
<dbReference type="PANTHER" id="PTHR30069">
    <property type="entry name" value="TONB-DEPENDENT OUTER MEMBRANE RECEPTOR"/>
    <property type="match status" value="1"/>
</dbReference>